<dbReference type="OrthoDB" id="5322100at2759"/>
<dbReference type="Pfam" id="PF01477">
    <property type="entry name" value="PLAT"/>
    <property type="match status" value="1"/>
</dbReference>
<dbReference type="GO" id="GO:0016020">
    <property type="term" value="C:membrane"/>
    <property type="evidence" value="ECO:0007669"/>
    <property type="project" value="TreeGrafter"/>
</dbReference>
<feature type="transmembrane region" description="Helical" evidence="4">
    <location>
        <begin position="1575"/>
        <end position="1605"/>
    </location>
</feature>
<evidence type="ECO:0000256" key="2">
    <source>
        <dbReference type="PROSITE-ProRule" id="PRU00076"/>
    </source>
</evidence>
<dbReference type="InterPro" id="IPR001881">
    <property type="entry name" value="EGF-like_Ca-bd_dom"/>
</dbReference>
<dbReference type="InterPro" id="IPR000742">
    <property type="entry name" value="EGF"/>
</dbReference>
<keyword evidence="5" id="KW-0732">Signal</keyword>
<feature type="disulfide bond" evidence="2">
    <location>
        <begin position="74"/>
        <end position="84"/>
    </location>
</feature>
<feature type="region of interest" description="Disordered" evidence="3">
    <location>
        <begin position="2171"/>
        <end position="2200"/>
    </location>
</feature>
<feature type="transmembrane region" description="Helical" evidence="4">
    <location>
        <begin position="1410"/>
        <end position="1431"/>
    </location>
</feature>
<evidence type="ECO:0000256" key="5">
    <source>
        <dbReference type="SAM" id="SignalP"/>
    </source>
</evidence>
<feature type="transmembrane region" description="Helical" evidence="4">
    <location>
        <begin position="1665"/>
        <end position="1682"/>
    </location>
</feature>
<keyword evidence="4" id="KW-1133">Transmembrane helix</keyword>
<dbReference type="PANTHER" id="PTHR10877">
    <property type="entry name" value="POLYCYSTIN FAMILY MEMBER"/>
    <property type="match status" value="1"/>
</dbReference>
<organism evidence="8 9">
    <name type="scientific">Apolygus lucorum</name>
    <name type="common">Small green plant bug</name>
    <name type="synonym">Lygocoris lucorum</name>
    <dbReference type="NCBI Taxonomy" id="248454"/>
    <lineage>
        <taxon>Eukaryota</taxon>
        <taxon>Metazoa</taxon>
        <taxon>Ecdysozoa</taxon>
        <taxon>Arthropoda</taxon>
        <taxon>Hexapoda</taxon>
        <taxon>Insecta</taxon>
        <taxon>Pterygota</taxon>
        <taxon>Neoptera</taxon>
        <taxon>Paraneoptera</taxon>
        <taxon>Hemiptera</taxon>
        <taxon>Heteroptera</taxon>
        <taxon>Panheteroptera</taxon>
        <taxon>Cimicomorpha</taxon>
        <taxon>Miridae</taxon>
        <taxon>Mirini</taxon>
        <taxon>Apolygus</taxon>
    </lineage>
</organism>
<keyword evidence="9" id="KW-1185">Reference proteome</keyword>
<dbReference type="PROSITE" id="PS00022">
    <property type="entry name" value="EGF_1"/>
    <property type="match status" value="1"/>
</dbReference>
<reference evidence="8" key="1">
    <citation type="journal article" date="2021" name="Mol. Ecol. Resour.">
        <title>Apolygus lucorum genome provides insights into omnivorousness and mesophyll feeding.</title>
        <authorList>
            <person name="Liu Y."/>
            <person name="Liu H."/>
            <person name="Wang H."/>
            <person name="Huang T."/>
            <person name="Liu B."/>
            <person name="Yang B."/>
            <person name="Yin L."/>
            <person name="Li B."/>
            <person name="Zhang Y."/>
            <person name="Zhang S."/>
            <person name="Jiang F."/>
            <person name="Zhang X."/>
            <person name="Ren Y."/>
            <person name="Wang B."/>
            <person name="Wang S."/>
            <person name="Lu Y."/>
            <person name="Wu K."/>
            <person name="Fan W."/>
            <person name="Wang G."/>
        </authorList>
    </citation>
    <scope>NUCLEOTIDE SEQUENCE</scope>
    <source>
        <strain evidence="8">12Hb</strain>
    </source>
</reference>
<dbReference type="InterPro" id="IPR051223">
    <property type="entry name" value="Polycystin"/>
</dbReference>
<dbReference type="PROSITE" id="PS50026">
    <property type="entry name" value="EGF_3"/>
    <property type="match status" value="1"/>
</dbReference>
<dbReference type="GO" id="GO:0050982">
    <property type="term" value="P:detection of mechanical stimulus"/>
    <property type="evidence" value="ECO:0007669"/>
    <property type="project" value="TreeGrafter"/>
</dbReference>
<feature type="transmembrane region" description="Helical" evidence="4">
    <location>
        <begin position="2046"/>
        <end position="2064"/>
    </location>
</feature>
<gene>
    <name evidence="8" type="ORF">GE061_014547</name>
</gene>
<keyword evidence="4" id="KW-0472">Membrane</keyword>
<dbReference type="SMART" id="SM00181">
    <property type="entry name" value="EGF"/>
    <property type="match status" value="1"/>
</dbReference>
<feature type="disulfide bond" evidence="2">
    <location>
        <begin position="95"/>
        <end position="104"/>
    </location>
</feature>
<evidence type="ECO:0000259" key="6">
    <source>
        <dbReference type="PROSITE" id="PS50026"/>
    </source>
</evidence>
<dbReference type="InterPro" id="IPR036392">
    <property type="entry name" value="PLAT/LH2_dom_sf"/>
</dbReference>
<feature type="domain" description="EGF-like" evidence="6">
    <location>
        <begin position="70"/>
        <end position="105"/>
    </location>
</feature>
<keyword evidence="1 2" id="KW-1015">Disulfide bond</keyword>
<evidence type="ECO:0000313" key="9">
    <source>
        <dbReference type="Proteomes" id="UP000466442"/>
    </source>
</evidence>
<feature type="region of interest" description="Disordered" evidence="3">
    <location>
        <begin position="1461"/>
        <end position="1490"/>
    </location>
</feature>
<dbReference type="SUPFAM" id="SSF57196">
    <property type="entry name" value="EGF/Laminin"/>
    <property type="match status" value="1"/>
</dbReference>
<feature type="signal peptide" evidence="5">
    <location>
        <begin position="1"/>
        <end position="18"/>
    </location>
</feature>
<dbReference type="PANTHER" id="PTHR10877:SF150">
    <property type="entry name" value="REJ DOMAIN-CONTAINING PROTEIN"/>
    <property type="match status" value="1"/>
</dbReference>
<accession>A0A8S9XL84</accession>
<comment type="caution">
    <text evidence="8">The sequence shown here is derived from an EMBL/GenBank/DDBJ whole genome shotgun (WGS) entry which is preliminary data.</text>
</comment>
<dbReference type="SMART" id="SM00179">
    <property type="entry name" value="EGF_CA"/>
    <property type="match status" value="1"/>
</dbReference>
<dbReference type="Gene3D" id="2.10.25.10">
    <property type="entry name" value="Laminin"/>
    <property type="match status" value="1"/>
</dbReference>
<dbReference type="EMBL" id="WIXP02000006">
    <property type="protein sequence ID" value="KAF6208806.1"/>
    <property type="molecule type" value="Genomic_DNA"/>
</dbReference>
<keyword evidence="4" id="KW-0812">Transmembrane</keyword>
<evidence type="ECO:0000259" key="7">
    <source>
        <dbReference type="PROSITE" id="PS50095"/>
    </source>
</evidence>
<dbReference type="GO" id="GO:0005262">
    <property type="term" value="F:calcium channel activity"/>
    <property type="evidence" value="ECO:0007669"/>
    <property type="project" value="TreeGrafter"/>
</dbReference>
<feature type="transmembrane region" description="Helical" evidence="4">
    <location>
        <begin position="1957"/>
        <end position="1979"/>
    </location>
</feature>
<feature type="transmembrane region" description="Helical" evidence="4">
    <location>
        <begin position="1150"/>
        <end position="1172"/>
    </location>
</feature>
<evidence type="ECO:0000256" key="1">
    <source>
        <dbReference type="ARBA" id="ARBA00023157"/>
    </source>
</evidence>
<comment type="caution">
    <text evidence="2">Lacks conserved residue(s) required for the propagation of feature annotation.</text>
</comment>
<name>A0A8S9XL84_APOLU</name>
<dbReference type="InterPro" id="IPR001024">
    <property type="entry name" value="PLAT/LH2_dom"/>
</dbReference>
<feature type="transmembrane region" description="Helical" evidence="4">
    <location>
        <begin position="1545"/>
        <end position="1563"/>
    </location>
</feature>
<proteinExistence type="predicted"/>
<evidence type="ECO:0000256" key="3">
    <source>
        <dbReference type="SAM" id="MobiDB-lite"/>
    </source>
</evidence>
<keyword evidence="2" id="KW-0245">EGF-like domain</keyword>
<feature type="transmembrane region" description="Helical" evidence="4">
    <location>
        <begin position="1362"/>
        <end position="1380"/>
    </location>
</feature>
<dbReference type="Gene3D" id="2.60.60.20">
    <property type="entry name" value="PLAT/LH2 domain"/>
    <property type="match status" value="1"/>
</dbReference>
<feature type="transmembrane region" description="Helical" evidence="4">
    <location>
        <begin position="2099"/>
        <end position="2121"/>
    </location>
</feature>
<feature type="domain" description="PLAT" evidence="7">
    <location>
        <begin position="1195"/>
        <end position="1311"/>
    </location>
</feature>
<dbReference type="GO" id="GO:0005509">
    <property type="term" value="F:calcium ion binding"/>
    <property type="evidence" value="ECO:0007669"/>
    <property type="project" value="InterPro"/>
</dbReference>
<feature type="transmembrane region" description="Helical" evidence="4">
    <location>
        <begin position="2013"/>
        <end position="2034"/>
    </location>
</feature>
<feature type="compositionally biased region" description="Low complexity" evidence="3">
    <location>
        <begin position="1479"/>
        <end position="1490"/>
    </location>
</feature>
<feature type="compositionally biased region" description="Basic residues" evidence="3">
    <location>
        <begin position="1467"/>
        <end position="1478"/>
    </location>
</feature>
<feature type="compositionally biased region" description="Basic and acidic residues" evidence="3">
    <location>
        <begin position="2179"/>
        <end position="2198"/>
    </location>
</feature>
<dbReference type="SUPFAM" id="SSF49723">
    <property type="entry name" value="Lipase/lipooxygenase domain (PLAT/LH2 domain)"/>
    <property type="match status" value="1"/>
</dbReference>
<feature type="chain" id="PRO_5035770562" description="PLAT domain-containing protein" evidence="5">
    <location>
        <begin position="19"/>
        <end position="2214"/>
    </location>
</feature>
<dbReference type="Proteomes" id="UP000466442">
    <property type="component" value="Unassembled WGS sequence"/>
</dbReference>
<dbReference type="CDD" id="cd00054">
    <property type="entry name" value="EGF_CA"/>
    <property type="match status" value="1"/>
</dbReference>
<evidence type="ECO:0000256" key="4">
    <source>
        <dbReference type="SAM" id="Phobius"/>
    </source>
</evidence>
<evidence type="ECO:0008006" key="10">
    <source>
        <dbReference type="Google" id="ProtNLM"/>
    </source>
</evidence>
<sequence>MLLLLVILSLGAIGKAVGTRYFEFTAKDVCNCGYGGLCGKAEFLELLKRVPCNKICPEVSKGFYVDCSKIENHCASSPCGKGNCIQTFGSYFCVCQKDYYGKTCEIYEPRLTALEAKPQLYVYYQVQTLHFSDNRFTVIFDPSLKDDRRDPDSGMPDRQPRGSLYLQLVVNISDGRSYYPQDYDHFDVKSACLDDARKNPVDRDESVCQYVPSGNVSTFTFIPSYNGPLKESPNDFNLDGFGIIGRKGTISIYVFVIDSATKEIVWTLYNSTYNVFTYRRFRTPNHCLMEIYFTSCACDQRYPTVRARGANIEIPVIRNLIRCYGSLIVGYKWSLQRHTDSITDKHNPKDFMPVPLLNGPSSTLDSVKFRQRFFDSGIHMIEYALKIRGSPPFYGSTSEFYMYGRCWLNIVTHPPLLMAVGGEFQSVSCYSAMNIQLENMNYDIDVNSIHFEASCNDTRDPECSNIKLQTPVVVKYVLPCDTTLEYVIHAKNVAVEPFHIYVRFIRYPSSLKIEEVSNCFPINPSTRVVIMAVMTPYVPARVNWTVSKNGDPLEERDGIITAFLPSTATRILKINGQRFCDNDSLVTQVTFEVHGPHNMYAVAHTHCINMGFGIQNFELKLLEDGKTHKFERKVGFEYNISYPIEFGVFSRSKVILADVELTRQVPEFSSENLGVYAVQTAVSQFFSKDSTLELLKPTLERDDIEDGFLSNVSSTIIFLTLRHETLNLFERLIRARHQTYVENPDLPFGPYEFGDIRGLMLVGFSLSYIQKGLLDNKKFKKDTTVARRVQAGLVAYWKWKNDIAFKSASEWYVKLLTITSKLFFGIGVYGRHFSRAWTVRSSYKGILDALNKNTSENDTYPNSAAFIFDAREGEEWLNLTDVFFPPSVIDWEFKELILVVIITKNRRFDTTVSPVLLLSMRTKWDEEVVDLPDNQPFNITLPRMWAGVLEPQRHEYFVDTITNDPQSINYISQVNRPVAAYKIELPVEYDSWTVEVQVSVLIPLKIVISGKIPDPFELATVPDRFPTFDSSRGTYSITQEIVPLEGEQFVPRHFYLGISPSFEGSGITSVQLTLQRTTDVCVVELSWLDERVEGGPITICKGLNVENSNRTIECNCKKLGIFQAHRYPITINKLLLGDLHFVTPPTRFDFGTTLTLVTILLLFLSLFLIAWLKDRMVQRKVTLIYGEDNFPSDDYLMVVGVFTGLYFQGGTSSKVGIMLVGQRATSRVHVLTKRRRKTLATGQDDWFVITLPNSPGKIEEIYLWRDHQDLYGWHCDRIIVYDVSENKHYVATVGKWIDLKVLEEVPRVEVLQVVKFDPFDPRGSGVSTTHSFAKDFVREYRNTHDVFCIYTMHSRYLLTHEVKSHIIIVKLCLIYFGIWLNEMIRLKSSHDDNKDEELSGGSFWLQLEPFYWALLVSLLSHPFTYLMDCYYRSIHLSRVIQKKTTNPYFISSTFEKNRASSFMMPRRSTRRSTARRSTARPSSKKFSTATSSTASSKSTFKRTSWASLCRRYLRMAFGPSQFRCVDVNAETVATKMKKVEISVRVISLVVVVGFIIFVLYLQFSSVFSLEWEVQLYLFVLAVLIDIFLLIPLLIFIKTFIAFYIYNMNNKEPFLISEEVKIHQPLRTKYKDYLELVTEKQYKLPLSTDIEIARRKKLITVTVKRVVFYTVAVLAIFCCYEILMDKYGVHHFLLMKTLEDAVTDAREKHGLRGTSKNEVYEFNSARRYVTNTIAAISGFWPNGEWIRNSSSRGKYARWTFDHFGQGLGLASLLFLYVDDDVDHLNVPLEFGDFYEYATGYYSESLPEKDPLTIGDVNSNYSIISDKVMFGESLELYPFAGHLKLIPLRPWESFYSQVRIIMVDAITQQTRHDCRALIIGLNYIYPFIQYLASVTVLIEFLPSGVSGVNIETNGIKSGALSHNVMKVLRTILVATLLFFLVYTVGVASKSGLRGYFTELYNVTKFIILLANLAVVVCYLLRNYLKYSAIEKLTNHANEMYMDTYPVYSFEQSDSAMLLLLFAAILVDLVLIIPRLIGTGWLNVLCPNSIKLSLIVLILSLYLVMVAETNTLVRDKAEFFVLVYMNEPPVGTLEYNHVESSVFYTSVIILMIMSKFILALMIFLSHRIKDRTTIPLEKHLNILIKKSFKTDLNERRLFPIAPIYNRKVAKRSTTTVSSRASSADRDSKHPSTKTSEDKESTLSRLSALVESKHRTFF</sequence>
<feature type="transmembrane region" description="Helical" evidence="4">
    <location>
        <begin position="1925"/>
        <end position="1945"/>
    </location>
</feature>
<dbReference type="PROSITE" id="PS50095">
    <property type="entry name" value="PLAT"/>
    <property type="match status" value="1"/>
</dbReference>
<protein>
    <recommendedName>
        <fullName evidence="10">PLAT domain-containing protein</fullName>
    </recommendedName>
</protein>
<evidence type="ECO:0000313" key="8">
    <source>
        <dbReference type="EMBL" id="KAF6208806.1"/>
    </source>
</evidence>